<dbReference type="EMBL" id="PDND01000148">
    <property type="protein sequence ID" value="PGH30953.1"/>
    <property type="molecule type" value="Genomic_DNA"/>
</dbReference>
<evidence type="ECO:0000313" key="2">
    <source>
        <dbReference type="EMBL" id="PGH30953.1"/>
    </source>
</evidence>
<dbReference type="InterPro" id="IPR016181">
    <property type="entry name" value="Acyl_CoA_acyltransferase"/>
</dbReference>
<protein>
    <recommendedName>
        <fullName evidence="1">N-acetyltransferase domain-containing protein</fullName>
    </recommendedName>
</protein>
<evidence type="ECO:0000313" key="3">
    <source>
        <dbReference type="Proteomes" id="UP000226031"/>
    </source>
</evidence>
<dbReference type="Proteomes" id="UP000226031">
    <property type="component" value="Unassembled WGS sequence"/>
</dbReference>
<dbReference type="AlphaFoldDB" id="A0A2B7ZCN7"/>
<feature type="domain" description="N-acetyltransferase" evidence="1">
    <location>
        <begin position="101"/>
        <end position="171"/>
    </location>
</feature>
<dbReference type="GO" id="GO:0016747">
    <property type="term" value="F:acyltransferase activity, transferring groups other than amino-acyl groups"/>
    <property type="evidence" value="ECO:0007669"/>
    <property type="project" value="InterPro"/>
</dbReference>
<dbReference type="CDD" id="cd04301">
    <property type="entry name" value="NAT_SF"/>
    <property type="match status" value="1"/>
</dbReference>
<dbReference type="STRING" id="73230.A0A2B7ZCN7"/>
<accession>A0A2B7ZCN7</accession>
<name>A0A2B7ZCN7_9EURO</name>
<dbReference type="Pfam" id="PF00583">
    <property type="entry name" value="Acetyltransf_1"/>
    <property type="match status" value="1"/>
</dbReference>
<gene>
    <name evidence="2" type="ORF">GX50_06263</name>
</gene>
<organism evidence="2 3">
    <name type="scientific">[Emmonsia] crescens</name>
    <dbReference type="NCBI Taxonomy" id="73230"/>
    <lineage>
        <taxon>Eukaryota</taxon>
        <taxon>Fungi</taxon>
        <taxon>Dikarya</taxon>
        <taxon>Ascomycota</taxon>
        <taxon>Pezizomycotina</taxon>
        <taxon>Eurotiomycetes</taxon>
        <taxon>Eurotiomycetidae</taxon>
        <taxon>Onygenales</taxon>
        <taxon>Ajellomycetaceae</taxon>
        <taxon>Emergomyces</taxon>
    </lineage>
</organism>
<comment type="caution">
    <text evidence="2">The sequence shown here is derived from an EMBL/GenBank/DDBJ whole genome shotgun (WGS) entry which is preliminary data.</text>
</comment>
<dbReference type="SUPFAM" id="SSF55729">
    <property type="entry name" value="Acyl-CoA N-acyltransferases (Nat)"/>
    <property type="match status" value="1"/>
</dbReference>
<dbReference type="VEuPathDB" id="FungiDB:EMCG_04637"/>
<dbReference type="Gene3D" id="3.40.630.30">
    <property type="match status" value="1"/>
</dbReference>
<evidence type="ECO:0000259" key="1">
    <source>
        <dbReference type="Pfam" id="PF00583"/>
    </source>
</evidence>
<reference evidence="2 3" key="1">
    <citation type="submission" date="2017-10" db="EMBL/GenBank/DDBJ databases">
        <title>Comparative genomics in systemic dimorphic fungi from Ajellomycetaceae.</title>
        <authorList>
            <person name="Munoz J.F."/>
            <person name="Mcewen J.G."/>
            <person name="Clay O.K."/>
            <person name="Cuomo C.A."/>
        </authorList>
    </citation>
    <scope>NUCLEOTIDE SEQUENCE [LARGE SCALE GENOMIC DNA]</scope>
    <source>
        <strain evidence="2 3">UAMH4076</strain>
    </source>
</reference>
<dbReference type="InterPro" id="IPR000182">
    <property type="entry name" value="GNAT_dom"/>
</dbReference>
<proteinExistence type="predicted"/>
<sequence length="266" mass="29665">MDRPNATASPSAESSTSSSPALPIVKFLLPATVTPIDRPRNTCKYSNVKIGKQLYEIFSGDVVTEAMLSEAAKLFSENYGTWGEHSQNPGKPVKLGARRLREQYLPDPATESYYVRVTLDGNLAGNAFYRCWKYNDQSVCWVTQLLVDRNYRERGFASGLLRALQSEADDIYGIMSSHPVACLAAASSFGMGIERVPLDFARENTETIMKASPIPYIREARQCDHEQPQEALEIVQQTWQWPLGDLLDGHSYSSKQTPSVEISFIS</sequence>
<keyword evidence="3" id="KW-1185">Reference proteome</keyword>